<dbReference type="PANTHER" id="PTHR11552:SF217">
    <property type="entry name" value="GLUCOSE DEHYDROGENASE [FAD, QUINONE]"/>
    <property type="match status" value="1"/>
</dbReference>
<evidence type="ECO:0000256" key="2">
    <source>
        <dbReference type="RuleBase" id="RU003968"/>
    </source>
</evidence>
<evidence type="ECO:0000313" key="7">
    <source>
        <dbReference type="Proteomes" id="UP000053105"/>
    </source>
</evidence>
<dbReference type="SUPFAM" id="SSF54373">
    <property type="entry name" value="FAD-linked reductases, C-terminal domain"/>
    <property type="match status" value="1"/>
</dbReference>
<dbReference type="PROSITE" id="PS00623">
    <property type="entry name" value="GMC_OXRED_1"/>
    <property type="match status" value="1"/>
</dbReference>
<comment type="similarity">
    <text evidence="1 2">Belongs to the GMC oxidoreductase family.</text>
</comment>
<dbReference type="SUPFAM" id="SSF51905">
    <property type="entry name" value="FAD/NAD(P)-binding domain"/>
    <property type="match status" value="1"/>
</dbReference>
<evidence type="ECO:0000259" key="4">
    <source>
        <dbReference type="PROSITE" id="PS00623"/>
    </source>
</evidence>
<dbReference type="InterPro" id="IPR007867">
    <property type="entry name" value="GMC_OxRtase_C"/>
</dbReference>
<evidence type="ECO:0000313" key="6">
    <source>
        <dbReference type="EMBL" id="KOX76352.1"/>
    </source>
</evidence>
<feature type="domain" description="Glucose-methanol-choline oxidoreductase N-terminal" evidence="4">
    <location>
        <begin position="1137"/>
        <end position="1160"/>
    </location>
</feature>
<accession>A0A0N0U691</accession>
<name>A0A0N0U691_9HYME</name>
<dbReference type="InterPro" id="IPR012132">
    <property type="entry name" value="GMC_OxRdtase"/>
</dbReference>
<dbReference type="Pfam" id="PF05199">
    <property type="entry name" value="GMC_oxred_C"/>
    <property type="match status" value="1"/>
</dbReference>
<dbReference type="PANTHER" id="PTHR11552">
    <property type="entry name" value="GLUCOSE-METHANOL-CHOLINE GMC OXIDOREDUCTASE"/>
    <property type="match status" value="1"/>
</dbReference>
<evidence type="ECO:0000259" key="5">
    <source>
        <dbReference type="PROSITE" id="PS00624"/>
    </source>
</evidence>
<dbReference type="InterPro" id="IPR000172">
    <property type="entry name" value="GMC_OxRdtase_N"/>
</dbReference>
<dbReference type="InterPro" id="IPR036188">
    <property type="entry name" value="FAD/NAD-bd_sf"/>
</dbReference>
<dbReference type="PROSITE" id="PS00624">
    <property type="entry name" value="GMC_OXRED_2"/>
    <property type="match status" value="1"/>
</dbReference>
<dbReference type="Gene3D" id="3.50.50.60">
    <property type="entry name" value="FAD/NAD(P)-binding domain"/>
    <property type="match status" value="1"/>
</dbReference>
<feature type="chain" id="PRO_5005859867" evidence="3">
    <location>
        <begin position="23"/>
        <end position="1631"/>
    </location>
</feature>
<dbReference type="Pfam" id="PF00732">
    <property type="entry name" value="GMC_oxred_N"/>
    <property type="match status" value="1"/>
</dbReference>
<dbReference type="GO" id="GO:0050660">
    <property type="term" value="F:flavin adenine dinucleotide binding"/>
    <property type="evidence" value="ECO:0007669"/>
    <property type="project" value="InterPro"/>
</dbReference>
<feature type="domain" description="Glucose-methanol-choline oxidoreductase N-terminal" evidence="5">
    <location>
        <begin position="1312"/>
        <end position="1326"/>
    </location>
</feature>
<keyword evidence="2" id="KW-0274">FAD</keyword>
<evidence type="ECO:0000256" key="1">
    <source>
        <dbReference type="ARBA" id="ARBA00010790"/>
    </source>
</evidence>
<gene>
    <name evidence="6" type="ORF">WN51_11683</name>
</gene>
<dbReference type="STRING" id="166423.A0A0N0U691"/>
<evidence type="ECO:0000256" key="3">
    <source>
        <dbReference type="SAM" id="SignalP"/>
    </source>
</evidence>
<sequence>MKGFYNCSNIFILCLILGTIDGNDHRGCAYLQCRGSDVCVHRKFRCKDPPCPSMLYCARSRTESLRGPSTCDTVHCTNGYMCTLKVRRCHWDEKCEQQIARCVSQKEYYEGPASCAGFKCPQGNHCILRESFCVNPPCKLIQTCMKNKDVQLLFVKCRNLGCPSEYECFLRKPESDCASPPCRHTPDCIMATESCETNDCNIKRICHESHAVAANDSSSSFSRRSLKNKDEGSLNDTEQFEDWLRSIKDILGPAAYSGWLEEILSSRGEQLRKWLRTSHDKLNAGGPIFPGQERPGGTLTENPYVVGDTMNTSPSDDSNKEIETFVSLLRERNLTNILERILVPSRVLLPPYVTLETALLNNPRESDPSSFSAHLLKYPSHVGSQFLSLRPRKTESTYDQRYLVVPVKNMKELTNSQIIDYDSNIRHYHEITPESGKMSDERDNSYSINCFFKNVPERKINLSSTRDDNSSLKTGLYEDFEKKLPKKETHSEDSIGLLGDKRLMGKAQHFDDVPVDFLEKFLKSMQLFPIENVPQTFDEKSIEEYRQDDSSKAPQNEKHDENFEWDLTFRNKNSEESEHQFFFSNDDYKNFTSNVEPSVNTFFDKLAQIDNNENEKIDLNLFFELNKESLLPYIQTILEMMNEEHDTSSREAELNFDESSLKTSVLNNEEVAPGVINCNESESLKTESNNVKKVLNNDSQVLEGETFDKTFLKTQIETASTNSKLQQERESGTPELIYANEEPTIRSFYNLPSYGASNDETAFQDYNIHFEYNRMKRKNGHEKSSERGKIAPHERFYDARTYLVRNNERRASGQPLPSGRPENNIHYSPNTLHYNKCQRAVNLKARAEMNHERKIVAKADLMFFNFQRRNGSDRTDHFHKLVPWQKGSVDINESRAGDADTILFPGDQESMNGLSAGKTTLIRLLKFLATIITVHNVERRASLNVESENESRRKRKRKTWKNVAAPLQGQTTMSCNCPLTPSTGPTLASTCGGSSFMLFMGLLEVFLRSQCDLEDPCNRPLSASSVNSRHASRITVQKLETSLSSLSLSEASVHNIQYDFVVIGGGSAGAAVAARLSEEPRFSVLLLEAGLDEPTGTQIPSFFFNFIGTNIDWQYNTESEDTACLNKDDRRCYWPRGKVLGGTSVMNGMMYMRGSRKDYDDWARLGNIGWSYQDVLPYFIRSEDNLQANIMDYGYHGVGGPLTVTQFPYHPPLSYSILEAGKELGYGTADLNGRTHTGFAIAQTTSRNGSRLSTARAFLRPARNRSNLHIMLNSTATRILFDNNKRAVGVEFVHDGEIHRVSLAKEVVVSGGAVNSPQILLNSGIGPREDLNAVGVPVVHDLPGVGKNLHNHVAYTLTFTINDTDTTPLNWATAMEYLLFRDGLMSGTEQKNVAKAHQIMGVASETIERVCIQWAVKARISEVTAMINTKYANPKVDHPDVQLIFGGYLADCAETGMVGETKGANRTIYIIPTYLHPKSRGYLRLRNNDPLSKPLIYPKYLSHPDDIAGMVEAIKFGIKLAETEALSRYGFQMDRTPVKNCEHLKFGCDEYWECAVKHETSPENHQAGSCKMGPPDDPLAVVDNQLRVRGVRGVRVADTSIMPRVISGNTNAPAIMIGERAADFIKRTWIG</sequence>
<dbReference type="OrthoDB" id="269227at2759"/>
<proteinExistence type="inferred from homology"/>
<keyword evidence="7" id="KW-1185">Reference proteome</keyword>
<keyword evidence="2" id="KW-0285">Flavoprotein</keyword>
<dbReference type="Gene3D" id="3.30.560.10">
    <property type="entry name" value="Glucose Oxidase, domain 3"/>
    <property type="match status" value="1"/>
</dbReference>
<keyword evidence="3" id="KW-0732">Signal</keyword>
<protein>
    <submittedName>
        <fullName evidence="6">Glucose dehydrogenase [acceptor]</fullName>
    </submittedName>
</protein>
<dbReference type="GO" id="GO:0016614">
    <property type="term" value="F:oxidoreductase activity, acting on CH-OH group of donors"/>
    <property type="evidence" value="ECO:0007669"/>
    <property type="project" value="InterPro"/>
</dbReference>
<feature type="signal peptide" evidence="3">
    <location>
        <begin position="1"/>
        <end position="22"/>
    </location>
</feature>
<reference evidence="6 7" key="1">
    <citation type="submission" date="2015-07" db="EMBL/GenBank/DDBJ databases">
        <title>The genome of Melipona quadrifasciata.</title>
        <authorList>
            <person name="Pan H."/>
            <person name="Kapheim K."/>
        </authorList>
    </citation>
    <scope>NUCLEOTIDE SEQUENCE [LARGE SCALE GENOMIC DNA]</scope>
    <source>
        <strain evidence="6">0111107301</strain>
        <tissue evidence="6">Whole body</tissue>
    </source>
</reference>
<dbReference type="EMBL" id="KQ435750">
    <property type="protein sequence ID" value="KOX76352.1"/>
    <property type="molecule type" value="Genomic_DNA"/>
</dbReference>
<dbReference type="Proteomes" id="UP000053105">
    <property type="component" value="Unassembled WGS sequence"/>
</dbReference>
<organism evidence="6 7">
    <name type="scientific">Melipona quadrifasciata</name>
    <dbReference type="NCBI Taxonomy" id="166423"/>
    <lineage>
        <taxon>Eukaryota</taxon>
        <taxon>Metazoa</taxon>
        <taxon>Ecdysozoa</taxon>
        <taxon>Arthropoda</taxon>
        <taxon>Hexapoda</taxon>
        <taxon>Insecta</taxon>
        <taxon>Pterygota</taxon>
        <taxon>Neoptera</taxon>
        <taxon>Endopterygota</taxon>
        <taxon>Hymenoptera</taxon>
        <taxon>Apocrita</taxon>
        <taxon>Aculeata</taxon>
        <taxon>Apoidea</taxon>
        <taxon>Anthophila</taxon>
        <taxon>Apidae</taxon>
        <taxon>Melipona</taxon>
    </lineage>
</organism>